<evidence type="ECO:0000259" key="3">
    <source>
        <dbReference type="PROSITE" id="PS51767"/>
    </source>
</evidence>
<dbReference type="PANTHER" id="PTHR47966:SF57">
    <property type="entry name" value="PEPTIDASE A1 DOMAIN-CONTAINING PROTEIN"/>
    <property type="match status" value="1"/>
</dbReference>
<reference evidence="4 5" key="1">
    <citation type="journal article" date="2018" name="Evol. Lett.">
        <title>Horizontal gene cluster transfer increased hallucinogenic mushroom diversity.</title>
        <authorList>
            <person name="Reynolds H.T."/>
            <person name="Vijayakumar V."/>
            <person name="Gluck-Thaler E."/>
            <person name="Korotkin H.B."/>
            <person name="Matheny P.B."/>
            <person name="Slot J.C."/>
        </authorList>
    </citation>
    <scope>NUCLEOTIDE SEQUENCE [LARGE SCALE GENOMIC DNA]</scope>
    <source>
        <strain evidence="4 5">2629</strain>
    </source>
</reference>
<dbReference type="PRINTS" id="PR00792">
    <property type="entry name" value="PEPSIN"/>
</dbReference>
<dbReference type="CDD" id="cd05471">
    <property type="entry name" value="pepsin_like"/>
    <property type="match status" value="1"/>
</dbReference>
<keyword evidence="2" id="KW-0472">Membrane</keyword>
<name>A0A409X5F0_9AGAR</name>
<protein>
    <recommendedName>
        <fullName evidence="3">Peptidase A1 domain-containing protein</fullName>
    </recommendedName>
</protein>
<dbReference type="PROSITE" id="PS51767">
    <property type="entry name" value="PEPTIDASE_A1"/>
    <property type="match status" value="1"/>
</dbReference>
<evidence type="ECO:0000256" key="2">
    <source>
        <dbReference type="SAM" id="Phobius"/>
    </source>
</evidence>
<feature type="domain" description="Peptidase A1" evidence="3">
    <location>
        <begin position="36"/>
        <end position="327"/>
    </location>
</feature>
<comment type="caution">
    <text evidence="4">The sequence shown here is derived from an EMBL/GenBank/DDBJ whole genome shotgun (WGS) entry which is preliminary data.</text>
</comment>
<dbReference type="AlphaFoldDB" id="A0A409X5F0"/>
<dbReference type="InterPro" id="IPR001461">
    <property type="entry name" value="Aspartic_peptidase_A1"/>
</dbReference>
<keyword evidence="5" id="KW-1185">Reference proteome</keyword>
<dbReference type="Pfam" id="PF00026">
    <property type="entry name" value="Asp"/>
    <property type="match status" value="1"/>
</dbReference>
<dbReference type="Proteomes" id="UP000284842">
    <property type="component" value="Unassembled WGS sequence"/>
</dbReference>
<evidence type="ECO:0000313" key="5">
    <source>
        <dbReference type="Proteomes" id="UP000284842"/>
    </source>
</evidence>
<dbReference type="EMBL" id="NHTK01004588">
    <property type="protein sequence ID" value="PPQ85957.1"/>
    <property type="molecule type" value="Genomic_DNA"/>
</dbReference>
<dbReference type="InterPro" id="IPR021109">
    <property type="entry name" value="Peptidase_aspartic_dom_sf"/>
</dbReference>
<accession>A0A409X5F0</accession>
<dbReference type="GO" id="GO:0004190">
    <property type="term" value="F:aspartic-type endopeptidase activity"/>
    <property type="evidence" value="ECO:0007669"/>
    <property type="project" value="InterPro"/>
</dbReference>
<dbReference type="InParanoid" id="A0A409X5F0"/>
<sequence length="327" mass="35161">MEMEREMERRDEGSGGPGGIVLDLEMVGSGIYDVAYVVPMKIGHNEQQFQLQVDTGSSDLWVASAGCSTQSCSQTNGRLYNPGVSSVSTGHDFVIPYLVGRAAGPIVWDRVNVGGYVIENQAFAAANDVTDEPLSPSFIGILGLALPLNSIIADSIPPVTDNTPDGAAWASNLFSITPVSNAPSARFLSMSLQRPGSDRIPSLLGIGRHPASLVPDPSLIKYTTLVSERIGTLFWKLSVRAITVYVDGVPREVDVGRSNTGGVFPSAVVDSGVPLWLTTSRIANAIYGALGVGPAQDGMCECYRCFFFFVTFLFFVFVFGLMKWRIY</sequence>
<proteinExistence type="inferred from homology"/>
<dbReference type="GO" id="GO:0006508">
    <property type="term" value="P:proteolysis"/>
    <property type="evidence" value="ECO:0007669"/>
    <property type="project" value="InterPro"/>
</dbReference>
<keyword evidence="2" id="KW-1133">Transmembrane helix</keyword>
<dbReference type="OrthoDB" id="2747330at2759"/>
<dbReference type="InterPro" id="IPR033121">
    <property type="entry name" value="PEPTIDASE_A1"/>
</dbReference>
<dbReference type="InterPro" id="IPR034164">
    <property type="entry name" value="Pepsin-like_dom"/>
</dbReference>
<keyword evidence="2" id="KW-0812">Transmembrane</keyword>
<gene>
    <name evidence="4" type="ORF">CVT24_007934</name>
</gene>
<feature type="transmembrane region" description="Helical" evidence="2">
    <location>
        <begin position="306"/>
        <end position="324"/>
    </location>
</feature>
<comment type="similarity">
    <text evidence="1">Belongs to the peptidase A1 family.</text>
</comment>
<evidence type="ECO:0000313" key="4">
    <source>
        <dbReference type="EMBL" id="PPQ85957.1"/>
    </source>
</evidence>
<organism evidence="4 5">
    <name type="scientific">Panaeolus cyanescens</name>
    <dbReference type="NCBI Taxonomy" id="181874"/>
    <lineage>
        <taxon>Eukaryota</taxon>
        <taxon>Fungi</taxon>
        <taxon>Dikarya</taxon>
        <taxon>Basidiomycota</taxon>
        <taxon>Agaricomycotina</taxon>
        <taxon>Agaricomycetes</taxon>
        <taxon>Agaricomycetidae</taxon>
        <taxon>Agaricales</taxon>
        <taxon>Agaricineae</taxon>
        <taxon>Galeropsidaceae</taxon>
        <taxon>Panaeolus</taxon>
    </lineage>
</organism>
<dbReference type="PANTHER" id="PTHR47966">
    <property type="entry name" value="BETA-SITE APP-CLEAVING ENZYME, ISOFORM A-RELATED"/>
    <property type="match status" value="1"/>
</dbReference>
<evidence type="ECO:0000256" key="1">
    <source>
        <dbReference type="ARBA" id="ARBA00007447"/>
    </source>
</evidence>
<dbReference type="SUPFAM" id="SSF50630">
    <property type="entry name" value="Acid proteases"/>
    <property type="match status" value="1"/>
</dbReference>
<dbReference type="Gene3D" id="2.40.70.10">
    <property type="entry name" value="Acid Proteases"/>
    <property type="match status" value="2"/>
</dbReference>